<dbReference type="InterPro" id="IPR001296">
    <property type="entry name" value="Glyco_trans_1"/>
</dbReference>
<dbReference type="EC" id="2.4.-.-" evidence="6"/>
<evidence type="ECO:0000256" key="3">
    <source>
        <dbReference type="ARBA" id="ARBA00022679"/>
    </source>
</evidence>
<dbReference type="Gene3D" id="3.90.550.10">
    <property type="entry name" value="Spore Coat Polysaccharide Biosynthesis Protein SpsA, Chain A"/>
    <property type="match status" value="1"/>
</dbReference>
<keyword evidence="2 6" id="KW-0328">Glycosyltransferase</keyword>
<dbReference type="GO" id="GO:0016757">
    <property type="term" value="F:glycosyltransferase activity"/>
    <property type="evidence" value="ECO:0007669"/>
    <property type="project" value="UniProtKB-KW"/>
</dbReference>
<gene>
    <name evidence="6" type="ORF">SR908_15835</name>
</gene>
<evidence type="ECO:0000256" key="1">
    <source>
        <dbReference type="ARBA" id="ARBA00006739"/>
    </source>
</evidence>
<evidence type="ECO:0000259" key="4">
    <source>
        <dbReference type="Pfam" id="PF00534"/>
    </source>
</evidence>
<reference evidence="6 7" key="1">
    <citation type="submission" date="2023-11" db="EMBL/GenBank/DDBJ databases">
        <title>MicrobeMod: A computational toolkit for identifying prokaryotic methylation and restriction-modification with nanopore sequencing.</title>
        <authorList>
            <person name="Crits-Christoph A."/>
            <person name="Kang S.C."/>
            <person name="Lee H."/>
            <person name="Ostrov N."/>
        </authorList>
    </citation>
    <scope>NUCLEOTIDE SEQUENCE [LARGE SCALE GENOMIC DNA]</scope>
    <source>
        <strain evidence="6 7">ATCC 43984</strain>
    </source>
</reference>
<name>A0ABZ0YAP7_9GAMM</name>
<feature type="domain" description="Glycosyl transferase family 1" evidence="4">
    <location>
        <begin position="578"/>
        <end position="691"/>
    </location>
</feature>
<dbReference type="SUPFAM" id="SSF53448">
    <property type="entry name" value="Nucleotide-diphospho-sugar transferases"/>
    <property type="match status" value="1"/>
</dbReference>
<dbReference type="InterPro" id="IPR029044">
    <property type="entry name" value="Nucleotide-diphossugar_trans"/>
</dbReference>
<dbReference type="PANTHER" id="PTHR43179:SF12">
    <property type="entry name" value="GALACTOFURANOSYLTRANSFERASE GLFT2"/>
    <property type="match status" value="1"/>
</dbReference>
<dbReference type="RefSeq" id="WP_246925717.1">
    <property type="nucleotide sequence ID" value="NZ_CP140151.1"/>
</dbReference>
<protein>
    <submittedName>
        <fullName evidence="6">Glycosyltransferase</fullName>
        <ecNumber evidence="6">2.4.-.-</ecNumber>
    </submittedName>
</protein>
<sequence length="733" mass="82801">MSYLKKGNSAFRNQQLKEAVNLYEKAAEENPAVSFFSDFNIKLARRKIASTSFSFPSKRELVSTNEVLGQNLVNNIEYYSKNHPAAPYLLNHQLYTVDIVIPVYNALEDVKRCLESVVKHTDNFRITTYIVDDASEENTTAFLRSFCKQHKGFELIEHKKNCGYTKTVNDGLKASKSDYVVTLNSDAIVTKGWLQGLVRCMRTGDRLGIVGPLSNAASWQNVPALYDKNNQFAVNELPHDMTPNDMAELVLKVSNHLYPRVPFVNGFCFIITKEVIEKIGYLDEATFPTGYGEENDYCLRAAQAGFELAIADDTYVFHAKSKSFGHEKRKEYSKKGSASLKAKHGDEKVNSLAGQIRDMKVFQNIRDKVENGLAFRNTCKEYSDPLQKRVLFLLPVSGGGGGVHSIVQETIGMRRIGVKANIAVPQKHRHKFLKVYEDVEDREDIFLGFEDTDLIDISGGYDVIIGTIYTSMKLVEKISQVNKEIIPAYYIQDYEPLFSEPGSNSWKEAYDSYKLLPHAILFAKTDWICEKIFDVHGVKVKKVSPSIDHDIYHPDVSAKAKAGLSDKLVMSAMIRPKTPRRGAERTMQFLKNLFDEMNENIHIEIFGCEESDPRFQKLERDFTYHNYGVLTREGVASILKRSDYFVDFSDYQAFGRTGLEAMACGAAVMITKFGGVEEYAQDNSNCMLCDVFSEAYGRFDFNRLSSVMKKNAILTASEYSVHKASVTILNALA</sequence>
<dbReference type="EMBL" id="CP140151">
    <property type="protein sequence ID" value="WQH08918.1"/>
    <property type="molecule type" value="Genomic_DNA"/>
</dbReference>
<evidence type="ECO:0000313" key="7">
    <source>
        <dbReference type="Proteomes" id="UP001321908"/>
    </source>
</evidence>
<evidence type="ECO:0000313" key="6">
    <source>
        <dbReference type="EMBL" id="WQH08918.1"/>
    </source>
</evidence>
<proteinExistence type="inferred from homology"/>
<accession>A0ABZ0YAP7</accession>
<feature type="domain" description="Glycosyltransferase 2-like" evidence="5">
    <location>
        <begin position="99"/>
        <end position="211"/>
    </location>
</feature>
<comment type="similarity">
    <text evidence="1">Belongs to the glycosyltransferase 2 family.</text>
</comment>
<dbReference type="Pfam" id="PF00535">
    <property type="entry name" value="Glycos_transf_2"/>
    <property type="match status" value="1"/>
</dbReference>
<dbReference type="SUPFAM" id="SSF53756">
    <property type="entry name" value="UDP-Glycosyltransferase/glycogen phosphorylase"/>
    <property type="match status" value="1"/>
</dbReference>
<dbReference type="CDD" id="cd04186">
    <property type="entry name" value="GT_2_like_c"/>
    <property type="match status" value="1"/>
</dbReference>
<dbReference type="Gene3D" id="3.40.50.11090">
    <property type="match status" value="1"/>
</dbReference>
<dbReference type="Pfam" id="PF00534">
    <property type="entry name" value="Glycos_transf_1"/>
    <property type="match status" value="1"/>
</dbReference>
<organism evidence="6 7">
    <name type="scientific">Chromohalobacter canadensis</name>
    <dbReference type="NCBI Taxonomy" id="141389"/>
    <lineage>
        <taxon>Bacteria</taxon>
        <taxon>Pseudomonadati</taxon>
        <taxon>Pseudomonadota</taxon>
        <taxon>Gammaproteobacteria</taxon>
        <taxon>Oceanospirillales</taxon>
        <taxon>Halomonadaceae</taxon>
        <taxon>Chromohalobacter</taxon>
    </lineage>
</organism>
<evidence type="ECO:0000259" key="5">
    <source>
        <dbReference type="Pfam" id="PF00535"/>
    </source>
</evidence>
<keyword evidence="3 6" id="KW-0808">Transferase</keyword>
<dbReference type="Gene3D" id="3.40.50.2000">
    <property type="entry name" value="Glycogen Phosphorylase B"/>
    <property type="match status" value="1"/>
</dbReference>
<keyword evidence="7" id="KW-1185">Reference proteome</keyword>
<dbReference type="PANTHER" id="PTHR43179">
    <property type="entry name" value="RHAMNOSYLTRANSFERASE WBBL"/>
    <property type="match status" value="1"/>
</dbReference>
<dbReference type="Proteomes" id="UP001321908">
    <property type="component" value="Chromosome"/>
</dbReference>
<dbReference type="InterPro" id="IPR001173">
    <property type="entry name" value="Glyco_trans_2-like"/>
</dbReference>
<evidence type="ECO:0000256" key="2">
    <source>
        <dbReference type="ARBA" id="ARBA00022676"/>
    </source>
</evidence>